<evidence type="ECO:0000313" key="4">
    <source>
        <dbReference type="Proteomes" id="UP000694547"/>
    </source>
</evidence>
<evidence type="ECO:0000313" key="3">
    <source>
        <dbReference type="Ensembl" id="ENSPEMP00000024560.2"/>
    </source>
</evidence>
<keyword evidence="4" id="KW-1185">Reference proteome</keyword>
<dbReference type="Ensembl" id="ENSPEMT00000028942.2">
    <property type="protein sequence ID" value="ENSPEMP00000024560.2"/>
    <property type="gene ID" value="ENSPEMG00000021259.2"/>
</dbReference>
<protein>
    <submittedName>
        <fullName evidence="3">WAP four-disulfide core domain 10</fullName>
    </submittedName>
</protein>
<proteinExistence type="predicted"/>
<reference evidence="3" key="3">
    <citation type="submission" date="2025-09" db="UniProtKB">
        <authorList>
            <consortium name="Ensembl"/>
        </authorList>
    </citation>
    <scope>IDENTIFICATION</scope>
</reference>
<feature type="domain" description="WAP" evidence="2">
    <location>
        <begin position="41"/>
        <end position="72"/>
    </location>
</feature>
<evidence type="ECO:0000256" key="1">
    <source>
        <dbReference type="SAM" id="SignalP"/>
    </source>
</evidence>
<dbReference type="AlphaFoldDB" id="A0A8C8TWM6"/>
<organism evidence="3 4">
    <name type="scientific">Peromyscus maniculatus bairdii</name>
    <name type="common">Prairie deer mouse</name>
    <dbReference type="NCBI Taxonomy" id="230844"/>
    <lineage>
        <taxon>Eukaryota</taxon>
        <taxon>Metazoa</taxon>
        <taxon>Chordata</taxon>
        <taxon>Craniata</taxon>
        <taxon>Vertebrata</taxon>
        <taxon>Euteleostomi</taxon>
        <taxon>Mammalia</taxon>
        <taxon>Eutheria</taxon>
        <taxon>Euarchontoglires</taxon>
        <taxon>Glires</taxon>
        <taxon>Rodentia</taxon>
        <taxon>Myomorpha</taxon>
        <taxon>Muroidea</taxon>
        <taxon>Cricetidae</taxon>
        <taxon>Neotominae</taxon>
        <taxon>Peromyscus</taxon>
    </lineage>
</organism>
<dbReference type="Pfam" id="PF00095">
    <property type="entry name" value="WAP"/>
    <property type="match status" value="1"/>
</dbReference>
<dbReference type="GO" id="GO:0005576">
    <property type="term" value="C:extracellular region"/>
    <property type="evidence" value="ECO:0007669"/>
    <property type="project" value="InterPro"/>
</dbReference>
<dbReference type="GO" id="GO:0030414">
    <property type="term" value="F:peptidase inhibitor activity"/>
    <property type="evidence" value="ECO:0007669"/>
    <property type="project" value="InterPro"/>
</dbReference>
<sequence length="118" mass="13430">MLSRALLFTLALLLLPSLVQGWMHKKYEGHPVIRECERKPKLYLCNFHCEANQDCQANNICCSTLCGNVCVNLMDKRKWVAPVIPAADFQPEDRPSKVSFEGDMVTLDITTAYLRQLT</sequence>
<dbReference type="GeneTree" id="ENSGT00940000163481"/>
<accession>A0A8C8TWM6</accession>
<feature type="signal peptide" evidence="1">
    <location>
        <begin position="1"/>
        <end position="21"/>
    </location>
</feature>
<dbReference type="InterPro" id="IPR008197">
    <property type="entry name" value="WAP_dom"/>
</dbReference>
<evidence type="ECO:0000259" key="2">
    <source>
        <dbReference type="Pfam" id="PF00095"/>
    </source>
</evidence>
<reference evidence="3 4" key="1">
    <citation type="submission" date="2018-10" db="EMBL/GenBank/DDBJ databases">
        <title>Improved assembly of the deer mouse Peromyscus maniculatus genome.</title>
        <authorList>
            <person name="Lassance J.-M."/>
            <person name="Hoekstra H.E."/>
        </authorList>
    </citation>
    <scope>NUCLEOTIDE SEQUENCE [LARGE SCALE GENOMIC DNA]</scope>
</reference>
<feature type="chain" id="PRO_5034735073" evidence="1">
    <location>
        <begin position="22"/>
        <end position="118"/>
    </location>
</feature>
<name>A0A8C8TWM6_PERMB</name>
<reference evidence="3" key="2">
    <citation type="submission" date="2025-08" db="UniProtKB">
        <authorList>
            <consortium name="Ensembl"/>
        </authorList>
    </citation>
    <scope>IDENTIFICATION</scope>
</reference>
<dbReference type="Proteomes" id="UP000694547">
    <property type="component" value="Chromosome 4"/>
</dbReference>
<keyword evidence="1" id="KW-0732">Signal</keyword>